<dbReference type="RefSeq" id="WP_140964579.1">
    <property type="nucleotide sequence ID" value="NZ_VEVQ02000022.1"/>
</dbReference>
<gene>
    <name evidence="2" type="ORF">FIA58_020545</name>
</gene>
<dbReference type="NCBIfam" id="TIGR03696">
    <property type="entry name" value="Rhs_assc_core"/>
    <property type="match status" value="1"/>
</dbReference>
<evidence type="ECO:0000313" key="3">
    <source>
        <dbReference type="Proteomes" id="UP000817854"/>
    </source>
</evidence>
<reference evidence="2" key="1">
    <citation type="submission" date="2019-05" db="EMBL/GenBank/DDBJ databases">
        <authorList>
            <person name="Lianzixin W."/>
        </authorList>
    </citation>
    <scope>NUCLEOTIDE SEQUENCE</scope>
    <source>
        <strain evidence="2">EC11</strain>
    </source>
</reference>
<dbReference type="PANTHER" id="PTHR32305">
    <property type="match status" value="1"/>
</dbReference>
<protein>
    <submittedName>
        <fullName evidence="2">DUF4329 domain-containing protein</fullName>
    </submittedName>
</protein>
<feature type="non-terminal residue" evidence="2">
    <location>
        <position position="1"/>
    </location>
</feature>
<name>A0ABX0J270_9FLAO</name>
<evidence type="ECO:0000313" key="2">
    <source>
        <dbReference type="EMBL" id="NHN28074.1"/>
    </source>
</evidence>
<sequence length="331" mass="37104">HMQECFTQIGRDGSPQTFCNDYYTSPILEENHYYPFGLKHSGYNANNSQPNYQYKYNGKELQTELGLNTYDYGARNYDPALGRWMNIDPLAEQYRRHTPYAYAVNNPVFFIDPDGMQVADPGDKFKTKDDAFLDFAMQYNGIAINNNVELKTAIYEIKEGEEVFYSYTKPIGYINLDKNGENLSEGTAGELPPDITKGKKVVADGHTHSRDRAGRAKTEQMKKAILNDDNQFSGPDKDNNRTNATNTKGYVAYVALPNGTGLRHDPYVKGDERPAPGTPSIITISKDLPSDPKSPTRVNKVSPNVVPNVMPDVYINGVLDPSKLKTKFDGK</sequence>
<proteinExistence type="predicted"/>
<dbReference type="InterPro" id="IPR022385">
    <property type="entry name" value="Rhs_assc_core"/>
</dbReference>
<dbReference type="Gene3D" id="2.180.10.10">
    <property type="entry name" value="RHS repeat-associated core"/>
    <property type="match status" value="1"/>
</dbReference>
<organism evidence="2 3">
    <name type="scientific">Flavobacterium jejuense</name>
    <dbReference type="NCBI Taxonomy" id="1544455"/>
    <lineage>
        <taxon>Bacteria</taxon>
        <taxon>Pseudomonadati</taxon>
        <taxon>Bacteroidota</taxon>
        <taxon>Flavobacteriia</taxon>
        <taxon>Flavobacteriales</taxon>
        <taxon>Flavobacteriaceae</taxon>
        <taxon>Flavobacterium</taxon>
    </lineage>
</organism>
<reference evidence="2" key="2">
    <citation type="submission" date="2020-02" db="EMBL/GenBank/DDBJ databases">
        <title>Flavobacterium profundi sp. nov., isolated from a deep-sea seamount.</title>
        <authorList>
            <person name="Zhang D.-C."/>
        </authorList>
    </citation>
    <scope>NUCLEOTIDE SEQUENCE</scope>
    <source>
        <strain evidence="2">EC11</strain>
    </source>
</reference>
<feature type="region of interest" description="Disordered" evidence="1">
    <location>
        <begin position="269"/>
        <end position="303"/>
    </location>
</feature>
<keyword evidence="3" id="KW-1185">Reference proteome</keyword>
<accession>A0ABX0J270</accession>
<dbReference type="InterPro" id="IPR050708">
    <property type="entry name" value="T6SS_VgrG/RHS"/>
</dbReference>
<dbReference type="PANTHER" id="PTHR32305:SF15">
    <property type="entry name" value="PROTEIN RHSA-RELATED"/>
    <property type="match status" value="1"/>
</dbReference>
<dbReference type="Proteomes" id="UP000817854">
    <property type="component" value="Unassembled WGS sequence"/>
</dbReference>
<dbReference type="EMBL" id="VEVQ02000022">
    <property type="protein sequence ID" value="NHN28074.1"/>
    <property type="molecule type" value="Genomic_DNA"/>
</dbReference>
<comment type="caution">
    <text evidence="2">The sequence shown here is derived from an EMBL/GenBank/DDBJ whole genome shotgun (WGS) entry which is preliminary data.</text>
</comment>
<evidence type="ECO:0000256" key="1">
    <source>
        <dbReference type="SAM" id="MobiDB-lite"/>
    </source>
</evidence>